<evidence type="ECO:0000313" key="4">
    <source>
        <dbReference type="Proteomes" id="UP001372338"/>
    </source>
</evidence>
<keyword evidence="4" id="KW-1185">Reference proteome</keyword>
<comment type="caution">
    <text evidence="3">The sequence shown here is derived from an EMBL/GenBank/DDBJ whole genome shotgun (WGS) entry which is preliminary data.</text>
</comment>
<evidence type="ECO:0000259" key="2">
    <source>
        <dbReference type="Pfam" id="PF14214"/>
    </source>
</evidence>
<dbReference type="AlphaFoldDB" id="A0AAN9HZW2"/>
<reference evidence="3 4" key="1">
    <citation type="submission" date="2024-01" db="EMBL/GenBank/DDBJ databases">
        <title>The genomes of 5 underutilized Papilionoideae crops provide insights into root nodulation and disease resistanc.</title>
        <authorList>
            <person name="Yuan L."/>
        </authorList>
    </citation>
    <scope>NUCLEOTIDE SEQUENCE [LARGE SCALE GENOMIC DNA]</scope>
    <source>
        <strain evidence="3">ZHUSHIDOU_FW_LH</strain>
        <tissue evidence="3">Leaf</tissue>
    </source>
</reference>
<feature type="compositionally biased region" description="Acidic residues" evidence="1">
    <location>
        <begin position="612"/>
        <end position="622"/>
    </location>
</feature>
<dbReference type="Proteomes" id="UP001372338">
    <property type="component" value="Unassembled WGS sequence"/>
</dbReference>
<feature type="domain" description="Helitron helicase-like" evidence="2">
    <location>
        <begin position="135"/>
        <end position="288"/>
    </location>
</feature>
<feature type="region of interest" description="Disordered" evidence="1">
    <location>
        <begin position="612"/>
        <end position="643"/>
    </location>
</feature>
<dbReference type="Pfam" id="PF14214">
    <property type="entry name" value="Helitron_like_N"/>
    <property type="match status" value="1"/>
</dbReference>
<feature type="compositionally biased region" description="Polar residues" evidence="1">
    <location>
        <begin position="630"/>
        <end position="643"/>
    </location>
</feature>
<name>A0AAN9HZW2_CROPI</name>
<dbReference type="PANTHER" id="PTHR10492:SF93">
    <property type="entry name" value="ATP-DEPENDENT DNA HELICASE"/>
    <property type="match status" value="1"/>
</dbReference>
<accession>A0AAN9HZW2</accession>
<dbReference type="EMBL" id="JAYWIO010000005">
    <property type="protein sequence ID" value="KAK7260437.1"/>
    <property type="molecule type" value="Genomic_DNA"/>
</dbReference>
<proteinExistence type="predicted"/>
<protein>
    <recommendedName>
        <fullName evidence="2">Helitron helicase-like domain-containing protein</fullName>
    </recommendedName>
</protein>
<dbReference type="PANTHER" id="PTHR10492">
    <property type="match status" value="1"/>
</dbReference>
<evidence type="ECO:0000256" key="1">
    <source>
        <dbReference type="SAM" id="MobiDB-lite"/>
    </source>
</evidence>
<gene>
    <name evidence="3" type="ORF">RIF29_26474</name>
</gene>
<evidence type="ECO:0000313" key="3">
    <source>
        <dbReference type="EMBL" id="KAK7260437.1"/>
    </source>
</evidence>
<organism evidence="3 4">
    <name type="scientific">Crotalaria pallida</name>
    <name type="common">Smooth rattlebox</name>
    <name type="synonym">Crotalaria striata</name>
    <dbReference type="NCBI Taxonomy" id="3830"/>
    <lineage>
        <taxon>Eukaryota</taxon>
        <taxon>Viridiplantae</taxon>
        <taxon>Streptophyta</taxon>
        <taxon>Embryophyta</taxon>
        <taxon>Tracheophyta</taxon>
        <taxon>Spermatophyta</taxon>
        <taxon>Magnoliopsida</taxon>
        <taxon>eudicotyledons</taxon>
        <taxon>Gunneridae</taxon>
        <taxon>Pentapetalae</taxon>
        <taxon>rosids</taxon>
        <taxon>fabids</taxon>
        <taxon>Fabales</taxon>
        <taxon>Fabaceae</taxon>
        <taxon>Papilionoideae</taxon>
        <taxon>50 kb inversion clade</taxon>
        <taxon>genistoids sensu lato</taxon>
        <taxon>core genistoids</taxon>
        <taxon>Crotalarieae</taxon>
        <taxon>Crotalaria</taxon>
    </lineage>
</organism>
<sequence length="643" mass="73493">MIDIRNRYVLTFSQSGCVVEVPQSHHRSKQLNLISKTSSCVTNINNRHAVLSPVRGKRKHYKSVNHIMHNRTGHDSQGSDNMFIEILYVLILYSLECKEQKHGPLSMRGQCSQDNRFMETRGSNGGSSLGPQCNELVSCEAWRLAFYRKNQDKIRQELYRGITDAISQGRTEGSSTGKRIILPASFTGGARYMMQNYQDAMAICKWAGYPDIFITFTCNPKWPEITRYLIQRSLKVEDRPDIVARIFRMKLRRLLKLLKDGKVFGPCKAVVYTIEFQKRGLPHAHILVFLHEDAKHPHPEDIDQIISAEIPDPNDKPGLYEAVKEFMLHGPCGTANRNSPCMVDGRCSKFFPKKFEEETKVNEDGYPVYRRRDTGHTIEKGAFIYDNRDVVPFNETLLEKFQSHINTEWCNQSRSIKYLFKYISKGTDRITAALYRQANDESVQLQPHEIQNLGLREIERILRTSGRSLADFASMPQPEREGTTRLTNSLIAEQLNFNHEQQDSEFRMLEASMTDEQKLVFESIMSAIMSGRGAESRKKRKFATDIYLCILRYLLKKTLSMANQQFMNMPSLFHHPVVVESSLQRFRVEVPGWNGILYPGMANIVGYMEDDVSDEEEEDVEEPLGGVDATQVSAVSGGSIAAN</sequence>
<dbReference type="InterPro" id="IPR025476">
    <property type="entry name" value="Helitron_helicase-like"/>
</dbReference>